<dbReference type="Proteomes" id="UP001234297">
    <property type="component" value="Chromosome 6"/>
</dbReference>
<evidence type="ECO:0000313" key="2">
    <source>
        <dbReference type="Proteomes" id="UP001234297"/>
    </source>
</evidence>
<proteinExistence type="predicted"/>
<reference evidence="1 2" key="1">
    <citation type="journal article" date="2022" name="Hortic Res">
        <title>A haplotype resolved chromosomal level avocado genome allows analysis of novel avocado genes.</title>
        <authorList>
            <person name="Nath O."/>
            <person name="Fletcher S.J."/>
            <person name="Hayward A."/>
            <person name="Shaw L.M."/>
            <person name="Masouleh A.K."/>
            <person name="Furtado A."/>
            <person name="Henry R.J."/>
            <person name="Mitter N."/>
        </authorList>
    </citation>
    <scope>NUCLEOTIDE SEQUENCE [LARGE SCALE GENOMIC DNA]</scope>
    <source>
        <strain evidence="2">cv. Hass</strain>
    </source>
</reference>
<evidence type="ECO:0000313" key="1">
    <source>
        <dbReference type="EMBL" id="KAJ8626164.1"/>
    </source>
</evidence>
<name>A0ACC2KY73_PERAE</name>
<comment type="caution">
    <text evidence="1">The sequence shown here is derived from an EMBL/GenBank/DDBJ whole genome shotgun (WGS) entry which is preliminary data.</text>
</comment>
<sequence length="82" mass="9407">MSRFVVSVFLLLLLLHSYSGEAQGVENVVEPPHRFHAEPTHRFHKMNVRKLMLEDTLLEYDYGGPNTRHDPKRGKPGIGKNP</sequence>
<dbReference type="EMBL" id="CM056814">
    <property type="protein sequence ID" value="KAJ8626164.1"/>
    <property type="molecule type" value="Genomic_DNA"/>
</dbReference>
<organism evidence="1 2">
    <name type="scientific">Persea americana</name>
    <name type="common">Avocado</name>
    <dbReference type="NCBI Taxonomy" id="3435"/>
    <lineage>
        <taxon>Eukaryota</taxon>
        <taxon>Viridiplantae</taxon>
        <taxon>Streptophyta</taxon>
        <taxon>Embryophyta</taxon>
        <taxon>Tracheophyta</taxon>
        <taxon>Spermatophyta</taxon>
        <taxon>Magnoliopsida</taxon>
        <taxon>Magnoliidae</taxon>
        <taxon>Laurales</taxon>
        <taxon>Lauraceae</taxon>
        <taxon>Persea</taxon>
    </lineage>
</organism>
<protein>
    <submittedName>
        <fullName evidence="1">Uncharacterized protein</fullName>
    </submittedName>
</protein>
<keyword evidence="2" id="KW-1185">Reference proteome</keyword>
<accession>A0ACC2KY73</accession>
<gene>
    <name evidence="1" type="ORF">MRB53_019471</name>
</gene>